<keyword evidence="7 12" id="KW-0812">Transmembrane</keyword>
<dbReference type="Pfam" id="PF00672">
    <property type="entry name" value="HAMP"/>
    <property type="match status" value="1"/>
</dbReference>
<dbReference type="GO" id="GO:0000155">
    <property type="term" value="F:phosphorelay sensor kinase activity"/>
    <property type="evidence" value="ECO:0007669"/>
    <property type="project" value="InterPro"/>
</dbReference>
<dbReference type="FunFam" id="3.30.565.10:FF:000006">
    <property type="entry name" value="Sensor histidine kinase WalK"/>
    <property type="match status" value="1"/>
</dbReference>
<feature type="transmembrane region" description="Helical" evidence="12">
    <location>
        <begin position="32"/>
        <end position="53"/>
    </location>
</feature>
<evidence type="ECO:0000256" key="5">
    <source>
        <dbReference type="ARBA" id="ARBA00022553"/>
    </source>
</evidence>
<keyword evidence="11 12" id="KW-0472">Membrane</keyword>
<dbReference type="InterPro" id="IPR003661">
    <property type="entry name" value="HisK_dim/P_dom"/>
</dbReference>
<dbReference type="PANTHER" id="PTHR45436:SF5">
    <property type="entry name" value="SENSOR HISTIDINE KINASE TRCS"/>
    <property type="match status" value="1"/>
</dbReference>
<dbReference type="EMBL" id="QFOZ01000005">
    <property type="protein sequence ID" value="PZP88915.1"/>
    <property type="molecule type" value="Genomic_DNA"/>
</dbReference>
<keyword evidence="10" id="KW-0902">Two-component regulatory system</keyword>
<dbReference type="SUPFAM" id="SSF55874">
    <property type="entry name" value="ATPase domain of HSP90 chaperone/DNA topoisomerase II/histidine kinase"/>
    <property type="match status" value="1"/>
</dbReference>
<dbReference type="InterPro" id="IPR003660">
    <property type="entry name" value="HAMP_dom"/>
</dbReference>
<dbReference type="GO" id="GO:0005509">
    <property type="term" value="F:calcium ion binding"/>
    <property type="evidence" value="ECO:0007669"/>
    <property type="project" value="UniProtKB-ARBA"/>
</dbReference>
<dbReference type="AlphaFoldDB" id="A0A2W5I9Y4"/>
<evidence type="ECO:0000256" key="4">
    <source>
        <dbReference type="ARBA" id="ARBA00012438"/>
    </source>
</evidence>
<comment type="subcellular location">
    <subcellularLocation>
        <location evidence="3">Cell membrane</location>
    </subcellularLocation>
</comment>
<evidence type="ECO:0000256" key="9">
    <source>
        <dbReference type="ARBA" id="ARBA00022989"/>
    </source>
</evidence>
<dbReference type="GO" id="GO:0005886">
    <property type="term" value="C:plasma membrane"/>
    <property type="evidence" value="ECO:0007669"/>
    <property type="project" value="UniProtKB-SubCell"/>
</dbReference>
<dbReference type="Pfam" id="PF00512">
    <property type="entry name" value="HisKA"/>
    <property type="match status" value="1"/>
</dbReference>
<reference evidence="15 16" key="1">
    <citation type="submission" date="2017-08" db="EMBL/GenBank/DDBJ databases">
        <title>Infants hospitalized years apart are colonized by the same room-sourced microbial strains.</title>
        <authorList>
            <person name="Brooks B."/>
            <person name="Olm M.R."/>
            <person name="Firek B.A."/>
            <person name="Baker R."/>
            <person name="Thomas B.C."/>
            <person name="Morowitz M.J."/>
            <person name="Banfield J.F."/>
        </authorList>
    </citation>
    <scope>NUCLEOTIDE SEQUENCE [LARGE SCALE GENOMIC DNA]</scope>
    <source>
        <strain evidence="15">S2_006_000_R1_57</strain>
    </source>
</reference>
<dbReference type="PRINTS" id="PR00344">
    <property type="entry name" value="BCTRLSENSOR"/>
</dbReference>
<protein>
    <recommendedName>
        <fullName evidence="4">histidine kinase</fullName>
        <ecNumber evidence="4">2.7.13.3</ecNumber>
    </recommendedName>
</protein>
<dbReference type="InterPro" id="IPR005467">
    <property type="entry name" value="His_kinase_dom"/>
</dbReference>
<gene>
    <name evidence="15" type="ORF">DI579_04800</name>
</gene>
<dbReference type="Gene3D" id="3.30.565.10">
    <property type="entry name" value="Histidine kinase-like ATPase, C-terminal domain"/>
    <property type="match status" value="1"/>
</dbReference>
<evidence type="ECO:0000256" key="12">
    <source>
        <dbReference type="SAM" id="Phobius"/>
    </source>
</evidence>
<dbReference type="SMART" id="SM00387">
    <property type="entry name" value="HATPase_c"/>
    <property type="match status" value="1"/>
</dbReference>
<evidence type="ECO:0000259" key="14">
    <source>
        <dbReference type="PROSITE" id="PS50885"/>
    </source>
</evidence>
<dbReference type="InterPro" id="IPR036097">
    <property type="entry name" value="HisK_dim/P_sf"/>
</dbReference>
<feature type="domain" description="HAMP" evidence="14">
    <location>
        <begin position="232"/>
        <end position="285"/>
    </location>
</feature>
<dbReference type="SMART" id="SM00304">
    <property type="entry name" value="HAMP"/>
    <property type="match status" value="1"/>
</dbReference>
<dbReference type="RefSeq" id="WP_290599198.1">
    <property type="nucleotide sequence ID" value="NZ_CAKZIO010000016.1"/>
</dbReference>
<accession>A0A2W5I9Y4</accession>
<dbReference type="InterPro" id="IPR050428">
    <property type="entry name" value="TCS_sensor_his_kinase"/>
</dbReference>
<dbReference type="Gene3D" id="6.10.340.10">
    <property type="match status" value="1"/>
</dbReference>
<name>A0A2W5I9Y4_9ACTN</name>
<dbReference type="SUPFAM" id="SSF47384">
    <property type="entry name" value="Homodimeric domain of signal transducing histidine kinase"/>
    <property type="match status" value="1"/>
</dbReference>
<dbReference type="Gene3D" id="1.10.287.130">
    <property type="match status" value="1"/>
</dbReference>
<evidence type="ECO:0000259" key="13">
    <source>
        <dbReference type="PROSITE" id="PS50109"/>
    </source>
</evidence>
<comment type="cofactor">
    <cofactor evidence="2">
        <name>a divalent metal cation</name>
        <dbReference type="ChEBI" id="CHEBI:60240"/>
    </cofactor>
</comment>
<dbReference type="CDD" id="cd00082">
    <property type="entry name" value="HisKA"/>
    <property type="match status" value="1"/>
</dbReference>
<dbReference type="FunFam" id="1.10.287.130:FF:000001">
    <property type="entry name" value="Two-component sensor histidine kinase"/>
    <property type="match status" value="1"/>
</dbReference>
<dbReference type="PROSITE" id="PS50109">
    <property type="entry name" value="HIS_KIN"/>
    <property type="match status" value="1"/>
</dbReference>
<evidence type="ECO:0000256" key="8">
    <source>
        <dbReference type="ARBA" id="ARBA00022777"/>
    </source>
</evidence>
<evidence type="ECO:0000256" key="7">
    <source>
        <dbReference type="ARBA" id="ARBA00022692"/>
    </source>
</evidence>
<dbReference type="SUPFAM" id="SSF158472">
    <property type="entry name" value="HAMP domain-like"/>
    <property type="match status" value="1"/>
</dbReference>
<evidence type="ECO:0000256" key="2">
    <source>
        <dbReference type="ARBA" id="ARBA00001968"/>
    </source>
</evidence>
<feature type="domain" description="Histidine kinase" evidence="13">
    <location>
        <begin position="307"/>
        <end position="528"/>
    </location>
</feature>
<dbReference type="Proteomes" id="UP000248606">
    <property type="component" value="Unassembled WGS sequence"/>
</dbReference>
<dbReference type="SMART" id="SM00388">
    <property type="entry name" value="HisKA"/>
    <property type="match status" value="1"/>
</dbReference>
<evidence type="ECO:0000313" key="16">
    <source>
        <dbReference type="Proteomes" id="UP000248606"/>
    </source>
</evidence>
<evidence type="ECO:0000256" key="1">
    <source>
        <dbReference type="ARBA" id="ARBA00000085"/>
    </source>
</evidence>
<keyword evidence="6" id="KW-0808">Transferase</keyword>
<keyword evidence="9 12" id="KW-1133">Transmembrane helix</keyword>
<dbReference type="InterPro" id="IPR036890">
    <property type="entry name" value="HATPase_C_sf"/>
</dbReference>
<dbReference type="PANTHER" id="PTHR45436">
    <property type="entry name" value="SENSOR HISTIDINE KINASE YKOH"/>
    <property type="match status" value="1"/>
</dbReference>
<feature type="transmembrane region" description="Helical" evidence="12">
    <location>
        <begin position="208"/>
        <end position="231"/>
    </location>
</feature>
<dbReference type="InterPro" id="IPR004358">
    <property type="entry name" value="Sig_transdc_His_kin-like_C"/>
</dbReference>
<evidence type="ECO:0000256" key="3">
    <source>
        <dbReference type="ARBA" id="ARBA00004236"/>
    </source>
</evidence>
<sequence length="532" mass="57483">MSYANHANDSYDSPAYPTHKRVPLVARLPLRISLTIGCLFLLFLGVVASNIFVATAQWKTSMDAISSDLNDARYGWAAHPEAVHFTQYGYSDSSRDMQHHTDSLHTSECPEEELATTPPSHFFLSLSLPNGSTEIYNDNRTAPDISHLPADNAIHQVNSVGDGPTWRAIKYHVDLVVGSGSAGETRVVPGVATLALPMGAARHALQRLIVVQVVVALVVLTLAGGLSWVLVDTALTPLQKVEDAAVDIATGDYSRRVPLTGYDTEVESLGYTFNHMASQVQETISERAESEQRARANENSMRQFVGDASHELRTPLTAVRGFAEAARMGAIDTDIALSRITEESSRMQVLVEDLLLLTRIDNGTPFDLADIKEISVGSLLTSAVDAAHVSWPDRDISLVLSEDGIVVGDETRLRQVVDNLIVNAVRHAGENAQIRVGLRIDHEHDNALIMVSDNGIGMDADTASHVFDRFFRGDHSRARDTDDRSGGRGSGLGLSIVKSLVEAHRGTVTVASSPGAGTQFVVTLPLAVESDD</sequence>
<evidence type="ECO:0000256" key="6">
    <source>
        <dbReference type="ARBA" id="ARBA00022679"/>
    </source>
</evidence>
<proteinExistence type="predicted"/>
<dbReference type="InterPro" id="IPR003594">
    <property type="entry name" value="HATPase_dom"/>
</dbReference>
<evidence type="ECO:0000313" key="15">
    <source>
        <dbReference type="EMBL" id="PZP88915.1"/>
    </source>
</evidence>
<dbReference type="Pfam" id="PF02518">
    <property type="entry name" value="HATPase_c"/>
    <property type="match status" value="1"/>
</dbReference>
<evidence type="ECO:0000256" key="11">
    <source>
        <dbReference type="ARBA" id="ARBA00023136"/>
    </source>
</evidence>
<comment type="caution">
    <text evidence="15">The sequence shown here is derived from an EMBL/GenBank/DDBJ whole genome shotgun (WGS) entry which is preliminary data.</text>
</comment>
<keyword evidence="5" id="KW-0597">Phosphoprotein</keyword>
<dbReference type="CDD" id="cd06225">
    <property type="entry name" value="HAMP"/>
    <property type="match status" value="1"/>
</dbReference>
<comment type="catalytic activity">
    <reaction evidence="1">
        <text>ATP + protein L-histidine = ADP + protein N-phospho-L-histidine.</text>
        <dbReference type="EC" id="2.7.13.3"/>
    </reaction>
</comment>
<dbReference type="EC" id="2.7.13.3" evidence="4"/>
<keyword evidence="8 15" id="KW-0418">Kinase</keyword>
<dbReference type="PROSITE" id="PS50885">
    <property type="entry name" value="HAMP"/>
    <property type="match status" value="1"/>
</dbReference>
<organism evidence="15 16">
    <name type="scientific">Lawsonella clevelandensis</name>
    <dbReference type="NCBI Taxonomy" id="1528099"/>
    <lineage>
        <taxon>Bacteria</taxon>
        <taxon>Bacillati</taxon>
        <taxon>Actinomycetota</taxon>
        <taxon>Actinomycetes</taxon>
        <taxon>Mycobacteriales</taxon>
        <taxon>Lawsonellaceae</taxon>
        <taxon>Lawsonella</taxon>
    </lineage>
</organism>
<evidence type="ECO:0000256" key="10">
    <source>
        <dbReference type="ARBA" id="ARBA00023012"/>
    </source>
</evidence>